<dbReference type="Gene3D" id="3.30.830.10">
    <property type="entry name" value="Metalloenzyme, LuxS/M16 peptidase-like"/>
    <property type="match status" value="2"/>
</dbReference>
<comment type="caution">
    <text evidence="10">The sequence shown here is derived from an EMBL/GenBank/DDBJ whole genome shotgun (WGS) entry which is preliminary data.</text>
</comment>
<reference evidence="10 11" key="1">
    <citation type="submission" date="2017-04" db="EMBL/GenBank/DDBJ databases">
        <title>Presence of VIM-2 positive Pseudomonas species in chickens and their surrounding environment.</title>
        <authorList>
            <person name="Zhang R."/>
        </authorList>
    </citation>
    <scope>NUCLEOTIDE SEQUENCE [LARGE SCALE GENOMIC DNA]</scope>
    <source>
        <strain evidence="10 11">DZ-C18</strain>
    </source>
</reference>
<name>A0A1X0ZXA9_PSEPU</name>
<dbReference type="Pfam" id="PF00675">
    <property type="entry name" value="Peptidase_M16"/>
    <property type="match status" value="1"/>
</dbReference>
<comment type="similarity">
    <text evidence="1">Belongs to the peptidase M16 family.</text>
</comment>
<keyword evidence="2" id="KW-0645">Protease</keyword>
<dbReference type="InterPro" id="IPR054733">
    <property type="entry name" value="PqqF_C_3"/>
</dbReference>
<dbReference type="InterPro" id="IPR050626">
    <property type="entry name" value="Peptidase_M16"/>
</dbReference>
<proteinExistence type="inferred from homology"/>
<dbReference type="GO" id="GO:0008270">
    <property type="term" value="F:zinc ion binding"/>
    <property type="evidence" value="ECO:0007669"/>
    <property type="project" value="InterPro"/>
</dbReference>
<dbReference type="GO" id="GO:0004222">
    <property type="term" value="F:metalloendopeptidase activity"/>
    <property type="evidence" value="ECO:0007669"/>
    <property type="project" value="InterPro"/>
</dbReference>
<organism evidence="10 11">
    <name type="scientific">Pseudomonas putida</name>
    <name type="common">Arthrobacter siderocapsulatus</name>
    <dbReference type="NCBI Taxonomy" id="303"/>
    <lineage>
        <taxon>Bacteria</taxon>
        <taxon>Pseudomonadati</taxon>
        <taxon>Pseudomonadota</taxon>
        <taxon>Gammaproteobacteria</taxon>
        <taxon>Pseudomonadales</taxon>
        <taxon>Pseudomonadaceae</taxon>
        <taxon>Pseudomonas</taxon>
    </lineage>
</organism>
<keyword evidence="6" id="KW-0482">Metalloprotease</keyword>
<keyword evidence="5" id="KW-0862">Zinc</keyword>
<evidence type="ECO:0000256" key="4">
    <source>
        <dbReference type="ARBA" id="ARBA00022801"/>
    </source>
</evidence>
<dbReference type="InterPro" id="IPR011765">
    <property type="entry name" value="Pept_M16_N"/>
</dbReference>
<dbReference type="SUPFAM" id="SSF63411">
    <property type="entry name" value="LuxS/MPP-like metallohydrolase"/>
    <property type="match status" value="2"/>
</dbReference>
<dbReference type="PANTHER" id="PTHR43690">
    <property type="entry name" value="NARDILYSIN"/>
    <property type="match status" value="1"/>
</dbReference>
<evidence type="ECO:0000259" key="8">
    <source>
        <dbReference type="Pfam" id="PF22455"/>
    </source>
</evidence>
<evidence type="ECO:0000256" key="6">
    <source>
        <dbReference type="ARBA" id="ARBA00023049"/>
    </source>
</evidence>
<dbReference type="GO" id="GO:0018189">
    <property type="term" value="P:pyrroloquinoline quinone biosynthetic process"/>
    <property type="evidence" value="ECO:0007669"/>
    <property type="project" value="InterPro"/>
</dbReference>
<keyword evidence="4" id="KW-0378">Hydrolase</keyword>
<accession>A0A1X0ZXA9</accession>
<dbReference type="NCBIfam" id="TIGR02110">
    <property type="entry name" value="PQQ_syn_pqqF"/>
    <property type="match status" value="1"/>
</dbReference>
<evidence type="ECO:0000259" key="7">
    <source>
        <dbReference type="Pfam" id="PF00675"/>
    </source>
</evidence>
<protein>
    <submittedName>
        <fullName evidence="10">Coenzyme PQQ biosynthesis protein PqqF</fullName>
    </submittedName>
</protein>
<feature type="domain" description="Coenzyme PQQ synthesis protein F C-terminal lobe" evidence="8">
    <location>
        <begin position="431"/>
        <end position="559"/>
    </location>
</feature>
<dbReference type="AlphaFoldDB" id="A0A1X0ZXA9"/>
<dbReference type="OrthoDB" id="9811314at2"/>
<feature type="domain" description="Peptidase M16 N-terminal" evidence="7">
    <location>
        <begin position="19"/>
        <end position="147"/>
    </location>
</feature>
<keyword evidence="3" id="KW-0479">Metal-binding</keyword>
<dbReference type="InterPro" id="IPR011249">
    <property type="entry name" value="Metalloenz_LuxS/M16"/>
</dbReference>
<evidence type="ECO:0000259" key="9">
    <source>
        <dbReference type="Pfam" id="PF22456"/>
    </source>
</evidence>
<dbReference type="PANTHER" id="PTHR43690:SF18">
    <property type="entry name" value="INSULIN-DEGRADING ENZYME-RELATED"/>
    <property type="match status" value="1"/>
</dbReference>
<evidence type="ECO:0000256" key="5">
    <source>
        <dbReference type="ARBA" id="ARBA00022833"/>
    </source>
</evidence>
<evidence type="ECO:0000256" key="1">
    <source>
        <dbReference type="ARBA" id="ARBA00007261"/>
    </source>
</evidence>
<dbReference type="Pfam" id="PF22455">
    <property type="entry name" value="PqqF_C_3"/>
    <property type="match status" value="1"/>
</dbReference>
<dbReference type="Pfam" id="PF22456">
    <property type="entry name" value="PqqF-like_C_4"/>
    <property type="match status" value="1"/>
</dbReference>
<dbReference type="EMBL" id="NBWC01000014">
    <property type="protein sequence ID" value="ORL64293.1"/>
    <property type="molecule type" value="Genomic_DNA"/>
</dbReference>
<sequence>MPDATRHLTLANGLQLTLRHAPRLKRAAAALRVHAGSHDAPARWPGLAHFLEHLFFLGNARFPLEDGLMRYVQGLGGQVNASTRERTTDFFFEVPPTALAGGLERLCQMLAEPDLGIERQHREREVIHAEFIAWSRSPEAQRQFALLQRVSARHPLSGFQAGNRHTLPIHDPAFQQGLGQFHQTYYQGGHITLSLCGPQPLDALQALGLRFASLFPSGKRAARIPVPPLLCEPMAPPVVRDGTLDLVFAHEQLPPQAEQAFELLRACLSDNRPGSWLGYAREQGWLQGSKAELLYSHAGQLLWALHLQSSENAPPEQVQASLHGWLGFLRKAHPQGLNELFARLQYNREQAASALELARRDSMRLPFQGLDEQGLRAFSALLLTLPGSEHGRWQLPPAEPLLQPGFNPHDRAPLPKGLAISTSLPPSRRFAALYLRWQVSSDARSRLQPVFVHALQPLVERAERASVKLEFIAIGDCWQLTCAGLPEAVVHTMKEALPLLRAAATAPRARPCAPESKLIPLRMLLKALPDAVRGMTQPAPAAAQQWPGELWQAARWHGLLVGFDKAAQSALGATLKTLPGLPTGLASPEPFKGREWQQVETQSNEQALLLFCPLPASLQAAGRLLAHLLQGPFYQRLRVELQLGYAVFSAFRQVEGVGGLLFGVQSPNTSLRQILGHVLKLLAEDLPLASEARQALAAQFEESAMANAEVADWAWQTYLATQTDDLDLMQRSILNTTQEQLDDLRQALLAADHGWLCLANGPAPDGHGQ</sequence>
<dbReference type="InterPro" id="IPR011844">
    <property type="entry name" value="PQQ_synth_PqqF"/>
</dbReference>
<dbReference type="RefSeq" id="WP_084856223.1">
    <property type="nucleotide sequence ID" value="NZ_NBWC01000014.1"/>
</dbReference>
<dbReference type="InterPro" id="IPR054734">
    <property type="entry name" value="PqqF-like_C_4"/>
</dbReference>
<evidence type="ECO:0000313" key="10">
    <source>
        <dbReference type="EMBL" id="ORL64293.1"/>
    </source>
</evidence>
<evidence type="ECO:0000256" key="2">
    <source>
        <dbReference type="ARBA" id="ARBA00022670"/>
    </source>
</evidence>
<gene>
    <name evidence="10" type="ORF">B7H17_11860</name>
</gene>
<dbReference type="GO" id="GO:0006508">
    <property type="term" value="P:proteolysis"/>
    <property type="evidence" value="ECO:0007669"/>
    <property type="project" value="UniProtKB-KW"/>
</dbReference>
<evidence type="ECO:0000313" key="11">
    <source>
        <dbReference type="Proteomes" id="UP000193675"/>
    </source>
</evidence>
<feature type="domain" description="Coenzyme PQQ synthesis protein F-like C-terminal lobe" evidence="9">
    <location>
        <begin position="624"/>
        <end position="715"/>
    </location>
</feature>
<evidence type="ECO:0000256" key="3">
    <source>
        <dbReference type="ARBA" id="ARBA00022723"/>
    </source>
</evidence>
<dbReference type="Proteomes" id="UP000193675">
    <property type="component" value="Unassembled WGS sequence"/>
</dbReference>